<organism evidence="2 3">
    <name type="scientific">Streptomyces litmocidini</name>
    <dbReference type="NCBI Taxonomy" id="67318"/>
    <lineage>
        <taxon>Bacteria</taxon>
        <taxon>Bacillati</taxon>
        <taxon>Actinomycetota</taxon>
        <taxon>Actinomycetes</taxon>
        <taxon>Kitasatosporales</taxon>
        <taxon>Streptomycetaceae</taxon>
        <taxon>Streptomyces</taxon>
    </lineage>
</organism>
<feature type="region of interest" description="Disordered" evidence="1">
    <location>
        <begin position="118"/>
        <end position="144"/>
    </location>
</feature>
<evidence type="ECO:0000313" key="3">
    <source>
        <dbReference type="Proteomes" id="UP001611339"/>
    </source>
</evidence>
<dbReference type="Proteomes" id="UP001611339">
    <property type="component" value="Unassembled WGS sequence"/>
</dbReference>
<protein>
    <submittedName>
        <fullName evidence="2">Uncharacterized protein</fullName>
    </submittedName>
</protein>
<evidence type="ECO:0000313" key="2">
    <source>
        <dbReference type="EMBL" id="MFI1712128.1"/>
    </source>
</evidence>
<accession>A0ABW7TXN4</accession>
<gene>
    <name evidence="2" type="ORF">ACH407_00875</name>
</gene>
<reference evidence="2 3" key="1">
    <citation type="submission" date="2024-10" db="EMBL/GenBank/DDBJ databases">
        <title>The Natural Products Discovery Center: Release of the First 8490 Sequenced Strains for Exploring Actinobacteria Biosynthetic Diversity.</title>
        <authorList>
            <person name="Kalkreuter E."/>
            <person name="Kautsar S.A."/>
            <person name="Yang D."/>
            <person name="Bader C.D."/>
            <person name="Teijaro C.N."/>
            <person name="Fluegel L."/>
            <person name="Davis C.M."/>
            <person name="Simpson J.R."/>
            <person name="Lauterbach L."/>
            <person name="Steele A.D."/>
            <person name="Gui C."/>
            <person name="Meng S."/>
            <person name="Li G."/>
            <person name="Viehrig K."/>
            <person name="Ye F."/>
            <person name="Su P."/>
            <person name="Kiefer A.F."/>
            <person name="Nichols A."/>
            <person name="Cepeda A.J."/>
            <person name="Yan W."/>
            <person name="Fan B."/>
            <person name="Jiang Y."/>
            <person name="Adhikari A."/>
            <person name="Zheng C.-J."/>
            <person name="Schuster L."/>
            <person name="Cowan T.M."/>
            <person name="Smanski M.J."/>
            <person name="Chevrette M.G."/>
            <person name="De Carvalho L.P.S."/>
            <person name="Shen B."/>
        </authorList>
    </citation>
    <scope>NUCLEOTIDE SEQUENCE [LARGE SCALE GENOMIC DNA]</scope>
    <source>
        <strain evidence="2 3">NPDC020602</strain>
    </source>
</reference>
<evidence type="ECO:0000256" key="1">
    <source>
        <dbReference type="SAM" id="MobiDB-lite"/>
    </source>
</evidence>
<sequence>MPHLLVQNDDVVVRLSWREALLARRKGVRVPLGDVREAWVEPDWWRALRGTAERGRCRPGRFCTGTRRHAAGVDFVAVRAPGPVAVVELFPGRRFARLAVSTVDSDGAVRAVRLAARRHGEGRRSGSAGTEVAASRQPDTDAAT</sequence>
<comment type="caution">
    <text evidence="2">The sequence shown here is derived from an EMBL/GenBank/DDBJ whole genome shotgun (WGS) entry which is preliminary data.</text>
</comment>
<keyword evidence="3" id="KW-1185">Reference proteome</keyword>
<dbReference type="RefSeq" id="WP_185094717.1">
    <property type="nucleotide sequence ID" value="NZ_JBIRUI010000001.1"/>
</dbReference>
<dbReference type="EMBL" id="JBIRUI010000001">
    <property type="protein sequence ID" value="MFI1712128.1"/>
    <property type="molecule type" value="Genomic_DNA"/>
</dbReference>
<name>A0ABW7TXN4_9ACTN</name>
<proteinExistence type="predicted"/>